<evidence type="ECO:0000313" key="3">
    <source>
        <dbReference type="EMBL" id="KAF0734371.1"/>
    </source>
</evidence>
<dbReference type="Proteomes" id="UP000478052">
    <property type="component" value="Unassembled WGS sequence"/>
</dbReference>
<keyword evidence="4" id="KW-1185">Reference proteome</keyword>
<name>A0A6G0X3G0_APHCR</name>
<organism evidence="3 4">
    <name type="scientific">Aphis craccivora</name>
    <name type="common">Cowpea aphid</name>
    <dbReference type="NCBI Taxonomy" id="307492"/>
    <lineage>
        <taxon>Eukaryota</taxon>
        <taxon>Metazoa</taxon>
        <taxon>Ecdysozoa</taxon>
        <taxon>Arthropoda</taxon>
        <taxon>Hexapoda</taxon>
        <taxon>Insecta</taxon>
        <taxon>Pterygota</taxon>
        <taxon>Neoptera</taxon>
        <taxon>Paraneoptera</taxon>
        <taxon>Hemiptera</taxon>
        <taxon>Sternorrhyncha</taxon>
        <taxon>Aphidomorpha</taxon>
        <taxon>Aphidoidea</taxon>
        <taxon>Aphididae</taxon>
        <taxon>Aphidini</taxon>
        <taxon>Aphis</taxon>
        <taxon>Aphis</taxon>
    </lineage>
</organism>
<dbReference type="AlphaFoldDB" id="A0A6G0X3G0"/>
<reference evidence="3 4" key="1">
    <citation type="submission" date="2019-08" db="EMBL/GenBank/DDBJ databases">
        <title>Whole genome of Aphis craccivora.</title>
        <authorList>
            <person name="Voronova N.V."/>
            <person name="Shulinski R.S."/>
            <person name="Bandarenka Y.V."/>
            <person name="Zhorov D.G."/>
            <person name="Warner D."/>
        </authorList>
    </citation>
    <scope>NUCLEOTIDE SEQUENCE [LARGE SCALE GENOMIC DNA]</scope>
    <source>
        <strain evidence="3">180601</strain>
        <tissue evidence="3">Whole Body</tissue>
    </source>
</reference>
<gene>
    <name evidence="3" type="ORF">FWK35_00021192</name>
    <name evidence="2" type="ORF">FWK35_00022776</name>
</gene>
<evidence type="ECO:0000313" key="2">
    <source>
        <dbReference type="EMBL" id="KAF0714360.1"/>
    </source>
</evidence>
<proteinExistence type="predicted"/>
<comment type="caution">
    <text evidence="3">The sequence shown here is derived from an EMBL/GenBank/DDBJ whole genome shotgun (WGS) entry which is preliminary data.</text>
</comment>
<accession>A0A6G0X3G0</accession>
<evidence type="ECO:0000313" key="4">
    <source>
        <dbReference type="Proteomes" id="UP000478052"/>
    </source>
</evidence>
<dbReference type="EMBL" id="VUJU01008192">
    <property type="protein sequence ID" value="KAF0734371.1"/>
    <property type="molecule type" value="Genomic_DNA"/>
</dbReference>
<sequence>SQTPISPLQSTQKTSPLFKTTKPSWVKEMMDAKERQFEFLKTHGENMEKRMLEIGERFEEDRELKVKLLKPLDNSNQIELQKLDFFKEIFKTEKTK</sequence>
<dbReference type="EMBL" id="VUJU01010436">
    <property type="protein sequence ID" value="KAF0714360.1"/>
    <property type="molecule type" value="Genomic_DNA"/>
</dbReference>
<feature type="region of interest" description="Disordered" evidence="1">
    <location>
        <begin position="1"/>
        <end position="22"/>
    </location>
</feature>
<protein>
    <submittedName>
        <fullName evidence="3">Uncharacterized protein</fullName>
    </submittedName>
</protein>
<feature type="non-terminal residue" evidence="3">
    <location>
        <position position="1"/>
    </location>
</feature>
<evidence type="ECO:0000256" key="1">
    <source>
        <dbReference type="SAM" id="MobiDB-lite"/>
    </source>
</evidence>